<dbReference type="CDD" id="cd01745">
    <property type="entry name" value="GATase1_2"/>
    <property type="match status" value="1"/>
</dbReference>
<dbReference type="SUPFAM" id="SSF52317">
    <property type="entry name" value="Class I glutamine amidotransferase-like"/>
    <property type="match status" value="1"/>
</dbReference>
<keyword evidence="7" id="KW-1185">Reference proteome</keyword>
<keyword evidence="6" id="KW-0378">Hydrolase</keyword>
<dbReference type="PANTHER" id="PTHR43235:SF1">
    <property type="entry name" value="GLUTAMINE AMIDOTRANSFERASE PB2B2.05-RELATED"/>
    <property type="match status" value="1"/>
</dbReference>
<evidence type="ECO:0000256" key="4">
    <source>
        <dbReference type="ARBA" id="ARBA00060634"/>
    </source>
</evidence>
<organism evidence="6 7">
    <name type="scientific">Pseudomonas abietaniphila</name>
    <dbReference type="NCBI Taxonomy" id="89065"/>
    <lineage>
        <taxon>Bacteria</taxon>
        <taxon>Pseudomonadati</taxon>
        <taxon>Pseudomonadota</taxon>
        <taxon>Gammaproteobacteria</taxon>
        <taxon>Pseudomonadales</taxon>
        <taxon>Pseudomonadaceae</taxon>
        <taxon>Pseudomonas</taxon>
    </lineage>
</organism>
<proteinExistence type="inferred from homology"/>
<name>A0A1G8QE57_9PSED</name>
<sequence length="264" mass="27952">MSRLPLIGVTACTQPIGSHAYHISGDKYVRAVAVAAKGLPLILPSLAELIDPADILAAVDGLLFTGSPSNVEPYHYSGPASAPGTAHDPARDHTTLPLIRAAVAAGVPVLGICRGFQELNVAFGGSLHQKVHETGTFMDHREPDNEPVEIQYAPSHPMHIEPGGVLAGLGLREEIRVNSIHGQGVERLAPGLRVEATAPDGLIEAISVPEGAPFATANVFALGVQWHPEWQVTQNPDYLSIFKAFGDACRKRAAQRDAQALKNA</sequence>
<dbReference type="EC" id="3.5.1.94" evidence="5"/>
<dbReference type="Gene3D" id="3.40.50.880">
    <property type="match status" value="1"/>
</dbReference>
<dbReference type="InterPro" id="IPR011697">
    <property type="entry name" value="Peptidase_C26"/>
</dbReference>
<dbReference type="GO" id="GO:0033969">
    <property type="term" value="F:gamma-glutamyl-gamma-aminobutyrate hydrolase activity"/>
    <property type="evidence" value="ECO:0007669"/>
    <property type="project" value="UniProtKB-EC"/>
</dbReference>
<dbReference type="FunFam" id="3.40.50.880:FF:000030">
    <property type="entry name" value="Gamma-glutamyl-gamma-aminobutyrate hydrolase PuuD"/>
    <property type="match status" value="1"/>
</dbReference>
<evidence type="ECO:0000256" key="5">
    <source>
        <dbReference type="ARBA" id="ARBA00066788"/>
    </source>
</evidence>
<dbReference type="OrthoDB" id="9813383at2"/>
<evidence type="ECO:0000313" key="7">
    <source>
        <dbReference type="Proteomes" id="UP000182894"/>
    </source>
</evidence>
<reference evidence="7" key="1">
    <citation type="submission" date="2016-10" db="EMBL/GenBank/DDBJ databases">
        <authorList>
            <person name="Varghese N."/>
            <person name="Submissions S."/>
        </authorList>
    </citation>
    <scope>NUCLEOTIDE SEQUENCE [LARGE SCALE GENOMIC DNA]</scope>
    <source>
        <strain evidence="7">ATCC 700689</strain>
    </source>
</reference>
<dbReference type="GO" id="GO:0005829">
    <property type="term" value="C:cytosol"/>
    <property type="evidence" value="ECO:0007669"/>
    <property type="project" value="TreeGrafter"/>
</dbReference>
<comment type="function">
    <text evidence="3">Involved in the breakdown of putrescine via hydrolysis of the gamma-glutamyl linkage of gamma-glutamyl-gamma-aminobutyrate.</text>
</comment>
<accession>A0A1G8QE57</accession>
<gene>
    <name evidence="6" type="ORF">SAMN05216605_120102</name>
</gene>
<dbReference type="PANTHER" id="PTHR43235">
    <property type="entry name" value="GLUTAMINE AMIDOTRANSFERASE PB2B2.05-RELATED"/>
    <property type="match status" value="1"/>
</dbReference>
<evidence type="ECO:0000256" key="2">
    <source>
        <dbReference type="ARBA" id="ARBA00052718"/>
    </source>
</evidence>
<evidence type="ECO:0000256" key="1">
    <source>
        <dbReference type="ARBA" id="ARBA00011083"/>
    </source>
</evidence>
<evidence type="ECO:0000313" key="6">
    <source>
        <dbReference type="EMBL" id="SDJ02908.1"/>
    </source>
</evidence>
<dbReference type="AlphaFoldDB" id="A0A1G8QE57"/>
<comment type="catalytic activity">
    <reaction evidence="2">
        <text>4-(gamma-L-glutamylamino)butanoate + H2O = 4-aminobutanoate + L-glutamate</text>
        <dbReference type="Rhea" id="RHEA:19737"/>
        <dbReference type="ChEBI" id="CHEBI:15377"/>
        <dbReference type="ChEBI" id="CHEBI:29985"/>
        <dbReference type="ChEBI" id="CHEBI:58800"/>
        <dbReference type="ChEBI" id="CHEBI:59888"/>
        <dbReference type="EC" id="3.5.1.94"/>
    </reaction>
</comment>
<dbReference type="InterPro" id="IPR044668">
    <property type="entry name" value="PuuD-like"/>
</dbReference>
<evidence type="ECO:0000256" key="3">
    <source>
        <dbReference type="ARBA" id="ARBA00055068"/>
    </source>
</evidence>
<dbReference type="STRING" id="89065.SAMN05216605_120102"/>
<comment type="similarity">
    <text evidence="1">Belongs to the peptidase C26 family.</text>
</comment>
<dbReference type="GO" id="GO:0006598">
    <property type="term" value="P:polyamine catabolic process"/>
    <property type="evidence" value="ECO:0007669"/>
    <property type="project" value="TreeGrafter"/>
</dbReference>
<protein>
    <recommendedName>
        <fullName evidence="5">gamma-glutamyl-gamma-aminobutyrate hydrolase</fullName>
        <ecNumber evidence="5">3.5.1.94</ecNumber>
    </recommendedName>
</protein>
<dbReference type="PROSITE" id="PS51273">
    <property type="entry name" value="GATASE_TYPE_1"/>
    <property type="match status" value="1"/>
</dbReference>
<dbReference type="EMBL" id="FNCO01000020">
    <property type="protein sequence ID" value="SDJ02908.1"/>
    <property type="molecule type" value="Genomic_DNA"/>
</dbReference>
<comment type="pathway">
    <text evidence="4">Amine and polyamine degradation; putrescine degradation; 4-aminobutanoate from putrescine: step 4/4.</text>
</comment>
<dbReference type="InterPro" id="IPR029062">
    <property type="entry name" value="Class_I_gatase-like"/>
</dbReference>
<dbReference type="RefSeq" id="WP_074758076.1">
    <property type="nucleotide sequence ID" value="NZ_FNCO01000020.1"/>
</dbReference>
<dbReference type="Proteomes" id="UP000182894">
    <property type="component" value="Unassembled WGS sequence"/>
</dbReference>
<dbReference type="Pfam" id="PF07722">
    <property type="entry name" value="Peptidase_C26"/>
    <property type="match status" value="1"/>
</dbReference>